<comment type="similarity">
    <text evidence="2">Belongs to the G-protein coupled receptor 1 family.</text>
</comment>
<keyword evidence="5 11" id="KW-1133">Transmembrane helix</keyword>
<dbReference type="FunFam" id="1.20.1070.10:FF:000367">
    <property type="entry name" value="Serotonin receptor 5-HT2 subtype"/>
    <property type="match status" value="1"/>
</dbReference>
<keyword evidence="3" id="KW-1003">Cell membrane</keyword>
<dbReference type="GO" id="GO:0007268">
    <property type="term" value="P:chemical synaptic transmission"/>
    <property type="evidence" value="ECO:0007669"/>
    <property type="project" value="TreeGrafter"/>
</dbReference>
<keyword evidence="6" id="KW-0297">G-protein coupled receptor</keyword>
<evidence type="ECO:0000256" key="10">
    <source>
        <dbReference type="SAM" id="MobiDB-lite"/>
    </source>
</evidence>
<dbReference type="GO" id="GO:0030594">
    <property type="term" value="F:neurotransmitter receptor activity"/>
    <property type="evidence" value="ECO:0007669"/>
    <property type="project" value="TreeGrafter"/>
</dbReference>
<feature type="domain" description="G-protein coupled receptors family 1 profile" evidence="12">
    <location>
        <begin position="407"/>
        <end position="479"/>
    </location>
</feature>
<keyword evidence="14" id="KW-1185">Reference proteome</keyword>
<gene>
    <name evidence="13" type="ORF">GEV33_007178</name>
</gene>
<evidence type="ECO:0000256" key="11">
    <source>
        <dbReference type="SAM" id="Phobius"/>
    </source>
</evidence>
<dbReference type="GO" id="GO:0051378">
    <property type="term" value="F:serotonin binding"/>
    <property type="evidence" value="ECO:0007669"/>
    <property type="project" value="TreeGrafter"/>
</dbReference>
<evidence type="ECO:0000256" key="1">
    <source>
        <dbReference type="ARBA" id="ARBA00004651"/>
    </source>
</evidence>
<evidence type="ECO:0000259" key="12">
    <source>
        <dbReference type="PROSITE" id="PS50262"/>
    </source>
</evidence>
<dbReference type="Proteomes" id="UP000719412">
    <property type="component" value="Unassembled WGS sequence"/>
</dbReference>
<dbReference type="GO" id="GO:0004993">
    <property type="term" value="F:G protein-coupled serotonin receptor activity"/>
    <property type="evidence" value="ECO:0007669"/>
    <property type="project" value="TreeGrafter"/>
</dbReference>
<dbReference type="PANTHER" id="PTHR24247:SF228">
    <property type="entry name" value="5-HYDROXYTRYPTAMINE (SEROTONIN) RECEPTOR 2A, ISOFORM B"/>
    <property type="match status" value="1"/>
</dbReference>
<name>A0A8J6HJ34_TENMO</name>
<dbReference type="GO" id="GO:0005886">
    <property type="term" value="C:plasma membrane"/>
    <property type="evidence" value="ECO:0007669"/>
    <property type="project" value="UniProtKB-SubCell"/>
</dbReference>
<evidence type="ECO:0000313" key="13">
    <source>
        <dbReference type="EMBL" id="KAH0815609.1"/>
    </source>
</evidence>
<evidence type="ECO:0000256" key="6">
    <source>
        <dbReference type="ARBA" id="ARBA00023040"/>
    </source>
</evidence>
<reference evidence="13" key="2">
    <citation type="submission" date="2021-08" db="EMBL/GenBank/DDBJ databases">
        <authorList>
            <person name="Eriksson T."/>
        </authorList>
    </citation>
    <scope>NUCLEOTIDE SEQUENCE</scope>
    <source>
        <strain evidence="13">Stoneville</strain>
        <tissue evidence="13">Whole head</tissue>
    </source>
</reference>
<feature type="region of interest" description="Disordered" evidence="10">
    <location>
        <begin position="1"/>
        <end position="24"/>
    </location>
</feature>
<keyword evidence="8" id="KW-0675">Receptor</keyword>
<reference evidence="13" key="1">
    <citation type="journal article" date="2020" name="J Insects Food Feed">
        <title>The yellow mealworm (Tenebrio molitor) genome: a resource for the emerging insects as food and feed industry.</title>
        <authorList>
            <person name="Eriksson T."/>
            <person name="Andere A."/>
            <person name="Kelstrup H."/>
            <person name="Emery V."/>
            <person name="Picard C."/>
        </authorList>
    </citation>
    <scope>NUCLEOTIDE SEQUENCE</scope>
    <source>
        <strain evidence="13">Stoneville</strain>
        <tissue evidence="13">Whole head</tissue>
    </source>
</reference>
<dbReference type="InterPro" id="IPR017452">
    <property type="entry name" value="GPCR_Rhodpsn_7TM"/>
</dbReference>
<keyword evidence="9" id="KW-0807">Transducer</keyword>
<evidence type="ECO:0000313" key="14">
    <source>
        <dbReference type="Proteomes" id="UP000719412"/>
    </source>
</evidence>
<evidence type="ECO:0000256" key="3">
    <source>
        <dbReference type="ARBA" id="ARBA00022475"/>
    </source>
</evidence>
<organism evidence="13 14">
    <name type="scientific">Tenebrio molitor</name>
    <name type="common">Yellow mealworm beetle</name>
    <dbReference type="NCBI Taxonomy" id="7067"/>
    <lineage>
        <taxon>Eukaryota</taxon>
        <taxon>Metazoa</taxon>
        <taxon>Ecdysozoa</taxon>
        <taxon>Arthropoda</taxon>
        <taxon>Hexapoda</taxon>
        <taxon>Insecta</taxon>
        <taxon>Pterygota</taxon>
        <taxon>Neoptera</taxon>
        <taxon>Endopterygota</taxon>
        <taxon>Coleoptera</taxon>
        <taxon>Polyphaga</taxon>
        <taxon>Cucujiformia</taxon>
        <taxon>Tenebrionidae</taxon>
        <taxon>Tenebrio</taxon>
    </lineage>
</organism>
<keyword evidence="7 11" id="KW-0472">Membrane</keyword>
<keyword evidence="4 11" id="KW-0812">Transmembrane</keyword>
<feature type="transmembrane region" description="Helical" evidence="11">
    <location>
        <begin position="460"/>
        <end position="482"/>
    </location>
</feature>
<dbReference type="GO" id="GO:0007187">
    <property type="term" value="P:G protein-coupled receptor signaling pathway, coupled to cyclic nucleotide second messenger"/>
    <property type="evidence" value="ECO:0007669"/>
    <property type="project" value="TreeGrafter"/>
</dbReference>
<dbReference type="Gene3D" id="1.20.1070.10">
    <property type="entry name" value="Rhodopsin 7-helix transmembrane proteins"/>
    <property type="match status" value="1"/>
</dbReference>
<comment type="subcellular location">
    <subcellularLocation>
        <location evidence="1">Cell membrane</location>
        <topology evidence="1">Multi-pass membrane protein</topology>
    </subcellularLocation>
</comment>
<protein>
    <recommendedName>
        <fullName evidence="12">G-protein coupled receptors family 1 profile domain-containing protein</fullName>
    </recommendedName>
</protein>
<evidence type="ECO:0000256" key="2">
    <source>
        <dbReference type="ARBA" id="ARBA00010663"/>
    </source>
</evidence>
<sequence>MWRTAGSGERGDTGDALFFSPLSPRIPPIPSSRRELTEIRSFARSANNMRISTSHPQLSYANGGGGAGPISATRKDQSTQTPENIARETRNCKLRSLKLQLNNVPSNLSNFSWNDERLYRILGYRNFNRSFSGKSLKNKNTNKMIVINTWRFLIRTLKTELGNSSTTVSHSNHFKLEIVRDRSLPPGKIRSRPPDPGKLGSSPASEGISAPNGGSNPAYLCGGKFVLIERLGGFAAILDQTDGGVLSTVTCSSVKSCFDPLFPRCSSITHRFELTATAESTEPSPELIVDAGRRFDPFVLFSRRQFSALGGRAVVVSASETAESPSGSRASNYANCKDAFHLVPIGSYATNIPSERPIFADFPIFISATLAVGIFPRRDVTNYQITETKSELITISFDLCRLLAGRVKRKTMAANSVATEQKASKVLGLVFFTFVLCWAPFFILNIIFAACPDCDVPEHVVVVCLWLGYVSSTINPIIYTVFNKTFRAAFIRLLLCRCQRLSRPVRYRSVNENRGAASLCTPSALPLAISLQGTPLLTPASTESSYVRTPSTNFRERDDSYDDHDC</sequence>
<evidence type="ECO:0000256" key="4">
    <source>
        <dbReference type="ARBA" id="ARBA00022692"/>
    </source>
</evidence>
<feature type="compositionally biased region" description="Polar residues" evidence="10">
    <location>
        <begin position="540"/>
        <end position="553"/>
    </location>
</feature>
<feature type="region of interest" description="Disordered" evidence="10">
    <location>
        <begin position="184"/>
        <end position="211"/>
    </location>
</feature>
<evidence type="ECO:0000256" key="5">
    <source>
        <dbReference type="ARBA" id="ARBA00022989"/>
    </source>
</evidence>
<dbReference type="PANTHER" id="PTHR24247">
    <property type="entry name" value="5-HYDROXYTRYPTAMINE RECEPTOR"/>
    <property type="match status" value="1"/>
</dbReference>
<dbReference type="GO" id="GO:0007210">
    <property type="term" value="P:serotonin receptor signaling pathway"/>
    <property type="evidence" value="ECO:0007669"/>
    <property type="project" value="TreeGrafter"/>
</dbReference>
<dbReference type="SUPFAM" id="SSF81321">
    <property type="entry name" value="Family A G protein-coupled receptor-like"/>
    <property type="match status" value="1"/>
</dbReference>
<proteinExistence type="inferred from homology"/>
<dbReference type="EMBL" id="JABDTM020022872">
    <property type="protein sequence ID" value="KAH0815609.1"/>
    <property type="molecule type" value="Genomic_DNA"/>
</dbReference>
<dbReference type="AlphaFoldDB" id="A0A8J6HJ34"/>
<dbReference type="GO" id="GO:0045202">
    <property type="term" value="C:synapse"/>
    <property type="evidence" value="ECO:0007669"/>
    <property type="project" value="GOC"/>
</dbReference>
<feature type="region of interest" description="Disordered" evidence="10">
    <location>
        <begin position="540"/>
        <end position="566"/>
    </location>
</feature>
<dbReference type="Pfam" id="PF00001">
    <property type="entry name" value="7tm_1"/>
    <property type="match status" value="1"/>
</dbReference>
<evidence type="ECO:0000256" key="9">
    <source>
        <dbReference type="ARBA" id="ARBA00023224"/>
    </source>
</evidence>
<feature type="transmembrane region" description="Helical" evidence="11">
    <location>
        <begin position="426"/>
        <end position="448"/>
    </location>
</feature>
<dbReference type="PRINTS" id="PR00237">
    <property type="entry name" value="GPCRRHODOPSN"/>
</dbReference>
<feature type="transmembrane region" description="Helical" evidence="11">
    <location>
        <begin position="358"/>
        <end position="375"/>
    </location>
</feature>
<dbReference type="PROSITE" id="PS50262">
    <property type="entry name" value="G_PROTEIN_RECEP_F1_2"/>
    <property type="match status" value="1"/>
</dbReference>
<dbReference type="InterPro" id="IPR000276">
    <property type="entry name" value="GPCR_Rhodpsn"/>
</dbReference>
<dbReference type="GO" id="GO:0030425">
    <property type="term" value="C:dendrite"/>
    <property type="evidence" value="ECO:0007669"/>
    <property type="project" value="TreeGrafter"/>
</dbReference>
<evidence type="ECO:0000256" key="8">
    <source>
        <dbReference type="ARBA" id="ARBA00023170"/>
    </source>
</evidence>
<accession>A0A8J6HJ34</accession>
<evidence type="ECO:0000256" key="7">
    <source>
        <dbReference type="ARBA" id="ARBA00023136"/>
    </source>
</evidence>
<comment type="caution">
    <text evidence="13">The sequence shown here is derived from an EMBL/GenBank/DDBJ whole genome shotgun (WGS) entry which is preliminary data.</text>
</comment>
<feature type="region of interest" description="Disordered" evidence="10">
    <location>
        <begin position="54"/>
        <end position="84"/>
    </location>
</feature>